<accession>A0AAN8RVH7</accession>
<organism evidence="1 2">
    <name type="scientific">Polyplax serrata</name>
    <name type="common">Common mouse louse</name>
    <dbReference type="NCBI Taxonomy" id="468196"/>
    <lineage>
        <taxon>Eukaryota</taxon>
        <taxon>Metazoa</taxon>
        <taxon>Ecdysozoa</taxon>
        <taxon>Arthropoda</taxon>
        <taxon>Hexapoda</taxon>
        <taxon>Insecta</taxon>
        <taxon>Pterygota</taxon>
        <taxon>Neoptera</taxon>
        <taxon>Paraneoptera</taxon>
        <taxon>Psocodea</taxon>
        <taxon>Troctomorpha</taxon>
        <taxon>Phthiraptera</taxon>
        <taxon>Anoplura</taxon>
        <taxon>Polyplacidae</taxon>
        <taxon>Polyplax</taxon>
    </lineage>
</organism>
<evidence type="ECO:0000313" key="2">
    <source>
        <dbReference type="Proteomes" id="UP001372834"/>
    </source>
</evidence>
<dbReference type="AlphaFoldDB" id="A0AAN8RVH7"/>
<proteinExistence type="predicted"/>
<reference evidence="1 2" key="1">
    <citation type="submission" date="2023-10" db="EMBL/GenBank/DDBJ databases">
        <title>Genomes of two closely related lineages of the louse Polyplax serrata with different host specificities.</title>
        <authorList>
            <person name="Martinu J."/>
            <person name="Tarabai H."/>
            <person name="Stefka J."/>
            <person name="Hypsa V."/>
        </authorList>
    </citation>
    <scope>NUCLEOTIDE SEQUENCE [LARGE SCALE GENOMIC DNA]</scope>
    <source>
        <strain evidence="1">HR10_N</strain>
    </source>
</reference>
<comment type="caution">
    <text evidence="1">The sequence shown here is derived from an EMBL/GenBank/DDBJ whole genome shotgun (WGS) entry which is preliminary data.</text>
</comment>
<name>A0AAN8RVH7_POLSC</name>
<dbReference type="EMBL" id="JAWJWE010000037">
    <property type="protein sequence ID" value="KAK6626246.1"/>
    <property type="molecule type" value="Genomic_DNA"/>
</dbReference>
<gene>
    <name evidence="1" type="ORF">RUM43_006553</name>
</gene>
<dbReference type="Proteomes" id="UP001372834">
    <property type="component" value="Unassembled WGS sequence"/>
</dbReference>
<sequence>MDFADVQKKIIILLLQIYGSSLSYDSKIPTIKSKSALGTRNNEITQESTKESIKGEESMKSDLPYQNLCPRKVVTLIVFEPCCYS</sequence>
<evidence type="ECO:0000313" key="1">
    <source>
        <dbReference type="EMBL" id="KAK6626246.1"/>
    </source>
</evidence>
<protein>
    <submittedName>
        <fullName evidence="1">Uncharacterized protein</fullName>
    </submittedName>
</protein>